<proteinExistence type="predicted"/>
<dbReference type="PANTHER" id="PTHR40940:SF1">
    <property type="entry name" value="PROTEIN BATD"/>
    <property type="match status" value="1"/>
</dbReference>
<dbReference type="EMBL" id="CZQC01000014">
    <property type="protein sequence ID" value="CUS40406.1"/>
    <property type="molecule type" value="Genomic_DNA"/>
</dbReference>
<dbReference type="PANTHER" id="PTHR40940">
    <property type="entry name" value="PROTEIN BATD-RELATED"/>
    <property type="match status" value="1"/>
</dbReference>
<evidence type="ECO:0000259" key="3">
    <source>
        <dbReference type="Pfam" id="PF25607"/>
    </source>
</evidence>
<evidence type="ECO:0000256" key="2">
    <source>
        <dbReference type="SAM" id="Phobius"/>
    </source>
</evidence>
<reference evidence="4" key="1">
    <citation type="submission" date="2015-10" db="EMBL/GenBank/DDBJ databases">
        <authorList>
            <person name="Gilbert D.G."/>
        </authorList>
    </citation>
    <scope>NUCLEOTIDE SEQUENCE</scope>
</reference>
<keyword evidence="2" id="KW-0472">Membrane</keyword>
<evidence type="ECO:0000256" key="1">
    <source>
        <dbReference type="SAM" id="MobiDB-lite"/>
    </source>
</evidence>
<keyword evidence="2" id="KW-1133">Transmembrane helix</keyword>
<dbReference type="Pfam" id="PF25607">
    <property type="entry name" value="DUF7939"/>
    <property type="match status" value="1"/>
</dbReference>
<feature type="region of interest" description="Disordered" evidence="1">
    <location>
        <begin position="542"/>
        <end position="561"/>
    </location>
</feature>
<name>A0A170PKR4_9ZZZZ</name>
<accession>A0A170PKR4</accession>
<dbReference type="AlphaFoldDB" id="A0A170PKR4"/>
<gene>
    <name evidence="4" type="ORF">MGWOODY_Tha540</name>
</gene>
<protein>
    <submittedName>
        <fullName evidence="4">BatD</fullName>
    </submittedName>
</protein>
<dbReference type="InterPro" id="IPR025738">
    <property type="entry name" value="BatD"/>
</dbReference>
<sequence length="561" mass="62647">MVKPSRNQRWYTLPVTLMALLLLAIPVRAAELLASVDRKEITKSDVVTLQVRYTGNAGFSSPEWSGLDKSFDIISQNRSMQFNMANGNSTSYTEWTLSLAPKSTGKLTIPAFIFDKSRSEPITVNVTDSPKATNASNEEFYFQVEVSGGTHYVQEQLLYIEKLFYTVNHEDPSLSEFAVTDAQVQALGEPKQYITVVDGQRIGVYERRYAIFPEVAGELVIPGQRFSGRISNRYDRFNRGRTATVVSKPIKLNVQPIPKDYPQAPWLPASNLKIEESFSKDEKSWKVGEPVTRSFKITADGISGSQIPPIPTPEVSQLRYYPDQTNQDTQMDETGLHATVAQSVALVPTTAGRIVLPELRIPWWNTRLNTVEYAVLPARTIQVAEAVSSIPTPVTAPQDLTVNSTEVETNTTNGIWPWICALLVISNIGTLALLWFLRARPNGGDISPRKQGKKENSVTVEGNWKEVRIACQSSSPKYMRDAILRWAPVHFNDPTLLTMDQLIQHYQDPKIKAALAELDAQLYSQQDNSAFNGNALLTLLKKEDPNSKKKNTKEGLAPLYP</sequence>
<dbReference type="InterPro" id="IPR057699">
    <property type="entry name" value="DUF7939"/>
</dbReference>
<feature type="transmembrane region" description="Helical" evidence="2">
    <location>
        <begin position="415"/>
        <end position="437"/>
    </location>
</feature>
<keyword evidence="2" id="KW-0812">Transmembrane</keyword>
<evidence type="ECO:0000313" key="4">
    <source>
        <dbReference type="EMBL" id="CUS40406.1"/>
    </source>
</evidence>
<organism evidence="4">
    <name type="scientific">hydrothermal vent metagenome</name>
    <dbReference type="NCBI Taxonomy" id="652676"/>
    <lineage>
        <taxon>unclassified sequences</taxon>
        <taxon>metagenomes</taxon>
        <taxon>ecological metagenomes</taxon>
    </lineage>
</organism>
<dbReference type="Pfam" id="PF13584">
    <property type="entry name" value="BatD"/>
    <property type="match status" value="1"/>
</dbReference>
<feature type="domain" description="DUF7939" evidence="3">
    <location>
        <begin position="463"/>
        <end position="545"/>
    </location>
</feature>